<evidence type="ECO:0000313" key="3">
    <source>
        <dbReference type="Proteomes" id="UP000195437"/>
    </source>
</evidence>
<keyword evidence="3" id="KW-1185">Reference proteome</keyword>
<gene>
    <name evidence="2" type="ORF">CBW65_15115</name>
</gene>
<dbReference type="Gene3D" id="3.40.50.10170">
    <property type="match status" value="1"/>
</dbReference>
<sequence length="282" mass="30669">MIMLRIVTDSTSDLTSSMVAEYGIDIVPLNVIFEGTTYADGIEISKAEFYEKMAASKTLPTTSQPSPALMRDRFQKILDAGDDVYYVGLASTLSGTVQSARIGRDMVTNPERVTIFDTLNVSFGQGVLALEAAKLAREGKNAQEITARLQDLRKRSQLVFSVAQLDNLRKSGRINNLAFLFGSLLAIKPILMLDREGVVQQYDKVRGKKNALATVLRYVQEHQPDPELIFGIGHVAAPEQALELQTLLHEQGVTNTAIIEICGVVGAHVGAGTTGLLYVAQS</sequence>
<keyword evidence="1" id="KW-0446">Lipid-binding</keyword>
<dbReference type="PANTHER" id="PTHR33434">
    <property type="entry name" value="DEGV DOMAIN-CONTAINING PROTEIN DR_1986-RELATED"/>
    <property type="match status" value="1"/>
</dbReference>
<reference evidence="3" key="1">
    <citation type="submission" date="2017-05" db="EMBL/GenBank/DDBJ databases">
        <authorList>
            <person name="Sung H."/>
        </authorList>
    </citation>
    <scope>NUCLEOTIDE SEQUENCE [LARGE SCALE GENOMIC DNA]</scope>
    <source>
        <strain evidence="3">AR23208</strain>
    </source>
</reference>
<dbReference type="Gene3D" id="3.30.1180.10">
    <property type="match status" value="1"/>
</dbReference>
<dbReference type="Proteomes" id="UP000195437">
    <property type="component" value="Chromosome"/>
</dbReference>
<evidence type="ECO:0000256" key="1">
    <source>
        <dbReference type="ARBA" id="ARBA00023121"/>
    </source>
</evidence>
<dbReference type="PANTHER" id="PTHR33434:SF2">
    <property type="entry name" value="FATTY ACID-BINDING PROTEIN TM_1468"/>
    <property type="match status" value="1"/>
</dbReference>
<accession>A0A1Y0IQR5</accession>
<dbReference type="NCBIfam" id="TIGR00762">
    <property type="entry name" value="DegV"/>
    <property type="match status" value="1"/>
</dbReference>
<dbReference type="AlphaFoldDB" id="A0A1Y0IQR5"/>
<dbReference type="PROSITE" id="PS51482">
    <property type="entry name" value="DEGV"/>
    <property type="match status" value="1"/>
</dbReference>
<evidence type="ECO:0000313" key="2">
    <source>
        <dbReference type="EMBL" id="ARU62186.1"/>
    </source>
</evidence>
<dbReference type="EMBL" id="CP021434">
    <property type="protein sequence ID" value="ARU62186.1"/>
    <property type="molecule type" value="Genomic_DNA"/>
</dbReference>
<proteinExistence type="predicted"/>
<dbReference type="SUPFAM" id="SSF82549">
    <property type="entry name" value="DAK1/DegV-like"/>
    <property type="match status" value="1"/>
</dbReference>
<evidence type="ECO:0008006" key="4">
    <source>
        <dbReference type="Google" id="ProtNLM"/>
    </source>
</evidence>
<name>A0A1Y0IQR5_9BACL</name>
<dbReference type="KEGG" id="tum:CBW65_15115"/>
<dbReference type="InterPro" id="IPR050270">
    <property type="entry name" value="DegV_domain_contain"/>
</dbReference>
<protein>
    <recommendedName>
        <fullName evidence="4">DegV family protein</fullName>
    </recommendedName>
</protein>
<dbReference type="GO" id="GO:0008289">
    <property type="term" value="F:lipid binding"/>
    <property type="evidence" value="ECO:0007669"/>
    <property type="project" value="UniProtKB-KW"/>
</dbReference>
<dbReference type="InterPro" id="IPR003797">
    <property type="entry name" value="DegV"/>
</dbReference>
<organism evidence="2 3">
    <name type="scientific">Tumebacillus avium</name>
    <dbReference type="NCBI Taxonomy" id="1903704"/>
    <lineage>
        <taxon>Bacteria</taxon>
        <taxon>Bacillati</taxon>
        <taxon>Bacillota</taxon>
        <taxon>Bacilli</taxon>
        <taxon>Bacillales</taxon>
        <taxon>Alicyclobacillaceae</taxon>
        <taxon>Tumebacillus</taxon>
    </lineage>
</organism>
<dbReference type="InterPro" id="IPR043168">
    <property type="entry name" value="DegV_C"/>
</dbReference>
<dbReference type="Pfam" id="PF02645">
    <property type="entry name" value="DegV"/>
    <property type="match status" value="1"/>
</dbReference>